<proteinExistence type="predicted"/>
<dbReference type="STRING" id="1398.AB434_1801"/>
<reference evidence="8" key="4">
    <citation type="submission" date="2016-01" db="EMBL/GenBank/DDBJ databases">
        <authorList>
            <person name="Mitreva M."/>
            <person name="Pepin K.H."/>
            <person name="Mihindukulasuriya K.A."/>
            <person name="Fulton R."/>
            <person name="Fronick C."/>
            <person name="O'Laughlin M."/>
            <person name="Miner T."/>
            <person name="Herter B."/>
            <person name="Rosa B.A."/>
            <person name="Cordes M."/>
            <person name="Tomlinson C."/>
            <person name="Wollam A."/>
            <person name="Palsikar V.B."/>
            <person name="Mardis E.R."/>
            <person name="Wilson R.K."/>
        </authorList>
    </citation>
    <scope>NUCLEOTIDE SEQUENCE [LARGE SCALE GENOMIC DNA]</scope>
    <source>
        <strain evidence="8">GED7749B</strain>
    </source>
</reference>
<reference evidence="6" key="3">
    <citation type="submission" date="2016-01" db="EMBL/GenBank/DDBJ databases">
        <authorList>
            <person name="Oliw E.H."/>
        </authorList>
    </citation>
    <scope>NUCLEOTIDE SEQUENCE [LARGE SCALE GENOMIC DNA]</scope>
    <source>
        <strain evidence="6">GED7749B</strain>
    </source>
</reference>
<dbReference type="InterPro" id="IPR010982">
    <property type="entry name" value="Lambda_DNA-bd_dom_sf"/>
</dbReference>
<dbReference type="RefSeq" id="WP_017551896.1">
    <property type="nucleotide sequence ID" value="NZ_CP010525.1"/>
</dbReference>
<dbReference type="Pfam" id="PF13377">
    <property type="entry name" value="Peripla_BP_3"/>
    <property type="match status" value="1"/>
</dbReference>
<dbReference type="AlphaFoldDB" id="A0A0C5CFC5"/>
<dbReference type="GO" id="GO:0003700">
    <property type="term" value="F:DNA-binding transcription factor activity"/>
    <property type="evidence" value="ECO:0007669"/>
    <property type="project" value="TreeGrafter"/>
</dbReference>
<evidence type="ECO:0000256" key="2">
    <source>
        <dbReference type="ARBA" id="ARBA00023125"/>
    </source>
</evidence>
<keyword evidence="7" id="KW-1185">Reference proteome</keyword>
<evidence type="ECO:0000313" key="8">
    <source>
        <dbReference type="Proteomes" id="UP000070376"/>
    </source>
</evidence>
<evidence type="ECO:0000313" key="5">
    <source>
        <dbReference type="EMBL" id="AJO24325.1"/>
    </source>
</evidence>
<keyword evidence="2" id="KW-0238">DNA-binding</keyword>
<dbReference type="PANTHER" id="PTHR30146">
    <property type="entry name" value="LACI-RELATED TRANSCRIPTIONAL REPRESSOR"/>
    <property type="match status" value="1"/>
</dbReference>
<dbReference type="PRINTS" id="PR00036">
    <property type="entry name" value="HTHLACI"/>
</dbReference>
<dbReference type="SUPFAM" id="SSF53822">
    <property type="entry name" value="Periplasmic binding protein-like I"/>
    <property type="match status" value="1"/>
</dbReference>
<keyword evidence="3" id="KW-0804">Transcription</keyword>
<dbReference type="EMBL" id="LRPN01000055">
    <property type="protein sequence ID" value="KWZ82546.1"/>
    <property type="molecule type" value="Genomic_DNA"/>
</dbReference>
<dbReference type="InterPro" id="IPR028082">
    <property type="entry name" value="Peripla_BP_I"/>
</dbReference>
<protein>
    <submittedName>
        <fullName evidence="5">LacI family transcriptional regulator</fullName>
    </submittedName>
    <submittedName>
        <fullName evidence="6">Transcriptional regulator, LacI family</fullName>
    </submittedName>
</protein>
<dbReference type="Gene3D" id="3.40.50.2300">
    <property type="match status" value="2"/>
</dbReference>
<evidence type="ECO:0000313" key="6">
    <source>
        <dbReference type="EMBL" id="KWZ82546.1"/>
    </source>
</evidence>
<keyword evidence="1" id="KW-0805">Transcription regulation</keyword>
<reference evidence="5" key="1">
    <citation type="submission" date="2015-01" db="EMBL/GenBank/DDBJ databases">
        <title>Comparative genome analysis of Bacillus coagulans HM-08, Clostridium butyricum HM-68, Bacillus subtilis HM-66 and Bacillus licheniformis BL-09.</title>
        <authorList>
            <person name="Zhang H."/>
        </authorList>
    </citation>
    <scope>NUCLEOTIDE SEQUENCE [LARGE SCALE GENOMIC DNA]</scope>
    <source>
        <strain evidence="5">HM-08</strain>
    </source>
</reference>
<dbReference type="EMBL" id="CP010525">
    <property type="protein sequence ID" value="AJO24325.1"/>
    <property type="molecule type" value="Genomic_DNA"/>
</dbReference>
<dbReference type="PATRIC" id="fig|1398.18.peg.3484"/>
<dbReference type="PROSITE" id="PS50932">
    <property type="entry name" value="HTH_LACI_2"/>
    <property type="match status" value="1"/>
</dbReference>
<organism evidence="6 8">
    <name type="scientific">Heyndrickxia coagulans</name>
    <name type="common">Weizmannia coagulans</name>
    <dbReference type="NCBI Taxonomy" id="1398"/>
    <lineage>
        <taxon>Bacteria</taxon>
        <taxon>Bacillati</taxon>
        <taxon>Bacillota</taxon>
        <taxon>Bacilli</taxon>
        <taxon>Bacillales</taxon>
        <taxon>Bacillaceae</taxon>
        <taxon>Heyndrickxia</taxon>
    </lineage>
</organism>
<reference evidence="7" key="2">
    <citation type="submission" date="2015-01" db="EMBL/GenBank/DDBJ databases">
        <title>Comparative genome analysis of Bacillus coagulans HM-08, Clostridium butyricum HM-68, Bacillus subtilis HM-66 and Bacillus paralicheniformis BL-09.</title>
        <authorList>
            <person name="Zhang H."/>
        </authorList>
    </citation>
    <scope>NUCLEOTIDE SEQUENCE [LARGE SCALE GENOMIC DNA]</scope>
    <source>
        <strain evidence="7">HM-08</strain>
    </source>
</reference>
<dbReference type="Proteomes" id="UP000070376">
    <property type="component" value="Unassembled WGS sequence"/>
</dbReference>
<gene>
    <name evidence="6" type="ORF">HMPREF3213_01743</name>
    <name evidence="5" type="ORF">SB48_HM08orf05638</name>
</gene>
<evidence type="ECO:0000256" key="1">
    <source>
        <dbReference type="ARBA" id="ARBA00023015"/>
    </source>
</evidence>
<evidence type="ECO:0000313" key="7">
    <source>
        <dbReference type="Proteomes" id="UP000032024"/>
    </source>
</evidence>
<feature type="domain" description="HTH lacI-type" evidence="4">
    <location>
        <begin position="2"/>
        <end position="58"/>
    </location>
</feature>
<dbReference type="SUPFAM" id="SSF47413">
    <property type="entry name" value="lambda repressor-like DNA-binding domains"/>
    <property type="match status" value="1"/>
</dbReference>
<name>A0A0C5CFC5_HEYCO</name>
<dbReference type="PANTHER" id="PTHR30146:SF149">
    <property type="entry name" value="HTH-TYPE TRANSCRIPTIONAL REGULATOR EBGR"/>
    <property type="match status" value="1"/>
</dbReference>
<dbReference type="Proteomes" id="UP000032024">
    <property type="component" value="Chromosome"/>
</dbReference>
<accession>A0A0C5CFC5</accession>
<dbReference type="GO" id="GO:0000976">
    <property type="term" value="F:transcription cis-regulatory region binding"/>
    <property type="evidence" value="ECO:0007669"/>
    <property type="project" value="TreeGrafter"/>
</dbReference>
<dbReference type="PROSITE" id="PS00356">
    <property type="entry name" value="HTH_LACI_1"/>
    <property type="match status" value="1"/>
</dbReference>
<evidence type="ECO:0000256" key="3">
    <source>
        <dbReference type="ARBA" id="ARBA00023163"/>
    </source>
</evidence>
<dbReference type="InterPro" id="IPR000843">
    <property type="entry name" value="HTH_LacI"/>
</dbReference>
<dbReference type="SMART" id="SM00354">
    <property type="entry name" value="HTH_LACI"/>
    <property type="match status" value="1"/>
</dbReference>
<evidence type="ECO:0000259" key="4">
    <source>
        <dbReference type="PROSITE" id="PS50932"/>
    </source>
</evidence>
<dbReference type="GeneID" id="93260873"/>
<dbReference type="Gene3D" id="1.10.260.40">
    <property type="entry name" value="lambda repressor-like DNA-binding domains"/>
    <property type="match status" value="1"/>
</dbReference>
<sequence>MATMADIAKMAGVSIATVSRVLNYDDKVVASDETKRKIFEAAESLNYTKHMNKKTARKEKIAIVQWSSQEEELNDIYYMSIRLGAEKCAQEHGLIISRIYAEYEKIPGDVEGILAIGKFSEQQIQVLQSFHKPICFVDTYYEVGSADQVMIDFEQAVKDVIDYFVQQGHQRIGYIGSLAEDETNSGIDPRSLEYTKYMQKLGLYRKEDVFDFKGKYDVRAGYQQMISAIRNLGDHLPTAFFIANDPMAIGSLKALHENNIRVPEQVSLIGFNDVSVSQYTVPALSTVKVYTEVLGEEGVTLLLERINSREIPKKVRLGTKLVIRESSK</sequence>
<dbReference type="InterPro" id="IPR046335">
    <property type="entry name" value="LacI/GalR-like_sensor"/>
</dbReference>
<dbReference type="CDD" id="cd01544">
    <property type="entry name" value="PBP1_GalR"/>
    <property type="match status" value="1"/>
</dbReference>
<dbReference type="Pfam" id="PF00356">
    <property type="entry name" value="LacI"/>
    <property type="match status" value="1"/>
</dbReference>
<dbReference type="CDD" id="cd01392">
    <property type="entry name" value="HTH_LacI"/>
    <property type="match status" value="1"/>
</dbReference>